<organism evidence="3 4">
    <name type="scientific">Heterodera trifolii</name>
    <dbReference type="NCBI Taxonomy" id="157864"/>
    <lineage>
        <taxon>Eukaryota</taxon>
        <taxon>Metazoa</taxon>
        <taxon>Ecdysozoa</taxon>
        <taxon>Nematoda</taxon>
        <taxon>Chromadorea</taxon>
        <taxon>Rhabditida</taxon>
        <taxon>Tylenchina</taxon>
        <taxon>Tylenchomorpha</taxon>
        <taxon>Tylenchoidea</taxon>
        <taxon>Heteroderidae</taxon>
        <taxon>Heteroderinae</taxon>
        <taxon>Heterodera</taxon>
    </lineage>
</organism>
<dbReference type="SMART" id="SM00875">
    <property type="entry name" value="BACK"/>
    <property type="match status" value="1"/>
</dbReference>
<dbReference type="InterPro" id="IPR008974">
    <property type="entry name" value="TRAF-like"/>
</dbReference>
<dbReference type="Pfam" id="PF00651">
    <property type="entry name" value="BTB"/>
    <property type="match status" value="1"/>
</dbReference>
<dbReference type="Gene3D" id="2.60.210.10">
    <property type="entry name" value="Apoptosis, Tumor Necrosis Factor Receptor Associated Protein 2, Chain A"/>
    <property type="match status" value="1"/>
</dbReference>
<dbReference type="AlphaFoldDB" id="A0ABD2L1N9"/>
<gene>
    <name evidence="3" type="ORF">niasHT_012563</name>
</gene>
<evidence type="ECO:0000313" key="4">
    <source>
        <dbReference type="Proteomes" id="UP001620626"/>
    </source>
</evidence>
<dbReference type="SUPFAM" id="SSF49599">
    <property type="entry name" value="TRAF domain-like"/>
    <property type="match status" value="1"/>
</dbReference>
<dbReference type="Pfam" id="PF07707">
    <property type="entry name" value="BACK"/>
    <property type="match status" value="1"/>
</dbReference>
<evidence type="ECO:0008006" key="5">
    <source>
        <dbReference type="Google" id="ProtNLM"/>
    </source>
</evidence>
<dbReference type="EMBL" id="JBICBT010000578">
    <property type="protein sequence ID" value="KAL3109001.1"/>
    <property type="molecule type" value="Genomic_DNA"/>
</dbReference>
<dbReference type="PROSITE" id="PS50144">
    <property type="entry name" value="MATH"/>
    <property type="match status" value="1"/>
</dbReference>
<protein>
    <recommendedName>
        <fullName evidence="5">BTB domain-containing protein</fullName>
    </recommendedName>
</protein>
<dbReference type="PANTHER" id="PTHR45774">
    <property type="entry name" value="BTB/POZ DOMAIN-CONTAINING"/>
    <property type="match status" value="1"/>
</dbReference>
<dbReference type="InterPro" id="IPR000210">
    <property type="entry name" value="BTB/POZ_dom"/>
</dbReference>
<dbReference type="PANTHER" id="PTHR45774:SF3">
    <property type="entry name" value="BTB (POZ) DOMAIN-CONTAINING 2B-RELATED"/>
    <property type="match status" value="1"/>
</dbReference>
<dbReference type="Proteomes" id="UP001620626">
    <property type="component" value="Unassembled WGS sequence"/>
</dbReference>
<dbReference type="PROSITE" id="PS50097">
    <property type="entry name" value="BTB"/>
    <property type="match status" value="1"/>
</dbReference>
<proteinExistence type="predicted"/>
<sequence>MSKSVIAGLKLMLSTGEYADVHFLVGDGEEKELLSAHKLILTLASDVFEAMFRFDAKNEQGENAANCHVLEVPDVEAEAFKVMLRFIYTGEFSELNGDNAMAVLYAAKKYNIPDLAEASLQVPLSELHNVFFAYAYACIFELEDFSGQCLRYIGQNATKLFESDDFLQIDQKMLSGLLESDLLLFSDEFQLWEASIRWADAKCRQNGIEGSQENRRAVLGPALFKIRFPNIYEEDFSKCIVPFGVLTMEEEYGIYQYNSHPYLYLRVPDDLLYALKFPSHGRIFDWNTAKGNRRGTLALEIEKLSEFAGEKVGSRRLSDAVHINGVSWQIEAQIRQKQNNGGSSTNYLGFYLWYDALNEEEGYWRNEYSATFRIVWQKSKVANSTGTLSDRVINNTKNWLGFHFFITFAELMDPSKGFYNKEEDKVMLAIDVTVK</sequence>
<dbReference type="Gene3D" id="3.30.710.10">
    <property type="entry name" value="Potassium Channel Kv1.1, Chain A"/>
    <property type="match status" value="1"/>
</dbReference>
<dbReference type="Pfam" id="PF22486">
    <property type="entry name" value="MATH_2"/>
    <property type="match status" value="1"/>
</dbReference>
<comment type="caution">
    <text evidence="3">The sequence shown here is derived from an EMBL/GenBank/DDBJ whole genome shotgun (WGS) entry which is preliminary data.</text>
</comment>
<dbReference type="SUPFAM" id="SSF54695">
    <property type="entry name" value="POZ domain"/>
    <property type="match status" value="1"/>
</dbReference>
<keyword evidence="4" id="KW-1185">Reference proteome</keyword>
<evidence type="ECO:0000259" key="1">
    <source>
        <dbReference type="PROSITE" id="PS50097"/>
    </source>
</evidence>
<feature type="domain" description="MATH" evidence="2">
    <location>
        <begin position="294"/>
        <end position="430"/>
    </location>
</feature>
<accession>A0ABD2L1N9</accession>
<reference evidence="3 4" key="1">
    <citation type="submission" date="2024-10" db="EMBL/GenBank/DDBJ databases">
        <authorList>
            <person name="Kim D."/>
        </authorList>
    </citation>
    <scope>NUCLEOTIDE SEQUENCE [LARGE SCALE GENOMIC DNA]</scope>
    <source>
        <strain evidence="3">BH-2024</strain>
    </source>
</reference>
<dbReference type="InterPro" id="IPR011705">
    <property type="entry name" value="BACK"/>
</dbReference>
<name>A0ABD2L1N9_9BILA</name>
<dbReference type="SMART" id="SM00225">
    <property type="entry name" value="BTB"/>
    <property type="match status" value="1"/>
</dbReference>
<dbReference type="InterPro" id="IPR011333">
    <property type="entry name" value="SKP1/BTB/POZ_sf"/>
</dbReference>
<evidence type="ECO:0000313" key="3">
    <source>
        <dbReference type="EMBL" id="KAL3109001.1"/>
    </source>
</evidence>
<evidence type="ECO:0000259" key="2">
    <source>
        <dbReference type="PROSITE" id="PS50144"/>
    </source>
</evidence>
<dbReference type="Gene3D" id="1.25.40.420">
    <property type="match status" value="1"/>
</dbReference>
<feature type="domain" description="BTB" evidence="1">
    <location>
        <begin position="19"/>
        <end position="96"/>
    </location>
</feature>
<dbReference type="InterPro" id="IPR002083">
    <property type="entry name" value="MATH/TRAF_dom"/>
</dbReference>